<dbReference type="STRING" id="1796616.A4V09_02340"/>
<accession>A0A1C7I4X4</accession>
<gene>
    <name evidence="1" type="ORF">A4V09_02340</name>
</gene>
<keyword evidence="2" id="KW-1185">Reference proteome</keyword>
<reference evidence="1" key="1">
    <citation type="submission" date="2017-04" db="EMBL/GenBank/DDBJ databases">
        <title>Complete Genome Sequences of Twelve Strains of a Stable Defined Moderately Diverse Mouse Microbiota 2 (sDMDMm2).</title>
        <authorList>
            <person name="Uchimura Y."/>
            <person name="Wyss M."/>
            <person name="Brugiroux S."/>
            <person name="Limenitakis J.P."/>
            <person name="Stecher B."/>
            <person name="McCoy K.D."/>
            <person name="Macpherson A.J."/>
        </authorList>
    </citation>
    <scope>NUCLEOTIDE SEQUENCE</scope>
    <source>
        <strain evidence="1">YL58</strain>
    </source>
</reference>
<dbReference type="AlphaFoldDB" id="A0A1C7I4X4"/>
<evidence type="ECO:0000313" key="1">
    <source>
        <dbReference type="EMBL" id="ANU74700.1"/>
    </source>
</evidence>
<dbReference type="KEGG" id="byl:A4V09_02340"/>
<dbReference type="SUPFAM" id="SSF53383">
    <property type="entry name" value="PLP-dependent transferases"/>
    <property type="match status" value="1"/>
</dbReference>
<name>A0A1C7I4X4_9FIRM</name>
<dbReference type="EMBL" id="CP015405">
    <property type="protein sequence ID" value="ANU74700.1"/>
    <property type="molecule type" value="Genomic_DNA"/>
</dbReference>
<dbReference type="RefSeq" id="WP_065540928.1">
    <property type="nucleotide sequence ID" value="NZ_CP015405.2"/>
</dbReference>
<proteinExistence type="predicted"/>
<protein>
    <recommendedName>
        <fullName evidence="3">dTDP-4-amino-4,6-dideoxygalactose transaminase</fullName>
    </recommendedName>
</protein>
<dbReference type="Proteomes" id="UP000092574">
    <property type="component" value="Chromosome"/>
</dbReference>
<sequence>MNEIGGYLELENFSGEEYYPELLKLNLGRTALLFALDYLKIKKLWLPYFLCDSITSICADAPVSLEWYHINAEFEPILPEEEVKDGEYVYLVNYYGQISDQKLLSYQRRYKNIFLDNTHAFFQRPQPGIPVLYSCRKFFGLPDGAYLYLDDVTEDILSTYPVDISSFRMSHILGRYEHSASEYYANMLETARHYYEEPIKRMSHLTENLLKGIDYSAVRKKRTENYEVLASALNQYNPLSLLHLDGPFVYPFYCTDGINIRKKLAAEKIFIPTYWSNVIDQMPKETLEYDYAANILPLPCDQRYSKEHMEYILQVLRQIMKGPNNV</sequence>
<evidence type="ECO:0008006" key="3">
    <source>
        <dbReference type="Google" id="ProtNLM"/>
    </source>
</evidence>
<dbReference type="OrthoDB" id="8955051at2"/>
<dbReference type="InterPro" id="IPR015424">
    <property type="entry name" value="PyrdxlP-dep_Trfase"/>
</dbReference>
<organism evidence="1 2">
    <name type="scientific">Blautia pseudococcoides</name>
    <dbReference type="NCBI Taxonomy" id="1796616"/>
    <lineage>
        <taxon>Bacteria</taxon>
        <taxon>Bacillati</taxon>
        <taxon>Bacillota</taxon>
        <taxon>Clostridia</taxon>
        <taxon>Lachnospirales</taxon>
        <taxon>Lachnospiraceae</taxon>
        <taxon>Blautia</taxon>
    </lineage>
</organism>
<evidence type="ECO:0000313" key="2">
    <source>
        <dbReference type="Proteomes" id="UP000092574"/>
    </source>
</evidence>